<evidence type="ECO:0000256" key="8">
    <source>
        <dbReference type="ARBA" id="ARBA00052751"/>
    </source>
</evidence>
<dbReference type="AlphaFoldDB" id="A0A6J4JHF9"/>
<dbReference type="EMBL" id="CADCTM010000553">
    <property type="protein sequence ID" value="CAA9277173.1"/>
    <property type="molecule type" value="Genomic_DNA"/>
</dbReference>
<evidence type="ECO:0000256" key="3">
    <source>
        <dbReference type="ARBA" id="ARBA00011245"/>
    </source>
</evidence>
<comment type="similarity">
    <text evidence="9 13">Belongs to the QueA family.</text>
</comment>
<comment type="catalytic activity">
    <reaction evidence="8 13">
        <text>7-aminomethyl-7-carbaguanosine(34) in tRNA + S-adenosyl-L-methionine = epoxyqueuosine(34) in tRNA + adenine + L-methionine + 2 H(+)</text>
        <dbReference type="Rhea" id="RHEA:32155"/>
        <dbReference type="Rhea" id="RHEA-COMP:10342"/>
        <dbReference type="Rhea" id="RHEA-COMP:18582"/>
        <dbReference type="ChEBI" id="CHEBI:15378"/>
        <dbReference type="ChEBI" id="CHEBI:16708"/>
        <dbReference type="ChEBI" id="CHEBI:57844"/>
        <dbReference type="ChEBI" id="CHEBI:59789"/>
        <dbReference type="ChEBI" id="CHEBI:82833"/>
        <dbReference type="ChEBI" id="CHEBI:194443"/>
        <dbReference type="EC" id="2.4.99.17"/>
    </reaction>
</comment>
<dbReference type="PANTHER" id="PTHR30307">
    <property type="entry name" value="S-ADENOSYLMETHIONINE:TRNA RIBOSYLTRANSFERASE-ISOMERASE"/>
    <property type="match status" value="1"/>
</dbReference>
<comment type="pathway">
    <text evidence="2 13">tRNA modification; tRNA-queuosine biosynthesis.</text>
</comment>
<evidence type="ECO:0000256" key="7">
    <source>
        <dbReference type="ARBA" id="ARBA00022785"/>
    </source>
</evidence>
<comment type="subunit">
    <text evidence="3 13">Monomer.</text>
</comment>
<keyword evidence="4 13" id="KW-0963">Cytoplasm</keyword>
<dbReference type="UniPathway" id="UPA00392"/>
<keyword evidence="6 13" id="KW-0949">S-adenosyl-L-methionine</keyword>
<dbReference type="FunFam" id="3.40.1780.10:FF:000001">
    <property type="entry name" value="S-adenosylmethionine:tRNA ribosyltransferase-isomerase"/>
    <property type="match status" value="1"/>
</dbReference>
<dbReference type="GO" id="GO:0051075">
    <property type="term" value="F:S-adenosylmethionine:tRNA ribosyltransferase-isomerase activity"/>
    <property type="evidence" value="ECO:0007669"/>
    <property type="project" value="UniProtKB-EC"/>
</dbReference>
<evidence type="ECO:0000256" key="4">
    <source>
        <dbReference type="ARBA" id="ARBA00022490"/>
    </source>
</evidence>
<evidence type="ECO:0000256" key="1">
    <source>
        <dbReference type="ARBA" id="ARBA00004496"/>
    </source>
</evidence>
<dbReference type="NCBIfam" id="TIGR00113">
    <property type="entry name" value="queA"/>
    <property type="match status" value="1"/>
</dbReference>
<dbReference type="Pfam" id="PF02547">
    <property type="entry name" value="Queuosine_synth"/>
    <property type="match status" value="1"/>
</dbReference>
<evidence type="ECO:0000313" key="14">
    <source>
        <dbReference type="EMBL" id="CAA9277173.1"/>
    </source>
</evidence>
<reference evidence="14" key="1">
    <citation type="submission" date="2020-02" db="EMBL/GenBank/DDBJ databases">
        <authorList>
            <person name="Meier V. D."/>
        </authorList>
    </citation>
    <scope>NUCLEOTIDE SEQUENCE</scope>
    <source>
        <strain evidence="14">AVDCRST_MAG92</strain>
    </source>
</reference>
<evidence type="ECO:0000256" key="9">
    <source>
        <dbReference type="ARBA" id="ARBA00061210"/>
    </source>
</evidence>
<keyword evidence="14" id="KW-0328">Glycosyltransferase</keyword>
<evidence type="ECO:0000256" key="2">
    <source>
        <dbReference type="ARBA" id="ARBA00004691"/>
    </source>
</evidence>
<evidence type="ECO:0000256" key="12">
    <source>
        <dbReference type="ARBA" id="ARBA00076160"/>
    </source>
</evidence>
<accession>A0A6J4JHF9</accession>
<keyword evidence="7 13" id="KW-0671">Queuosine biosynthesis</keyword>
<keyword evidence="5 13" id="KW-0808">Transferase</keyword>
<organism evidence="14">
    <name type="scientific">uncultured Coleofasciculus sp</name>
    <dbReference type="NCBI Taxonomy" id="1267456"/>
    <lineage>
        <taxon>Bacteria</taxon>
        <taxon>Bacillati</taxon>
        <taxon>Cyanobacteriota</taxon>
        <taxon>Cyanophyceae</taxon>
        <taxon>Coleofasciculales</taxon>
        <taxon>Coleofasciculaceae</taxon>
        <taxon>Coleofasciculus</taxon>
        <taxon>environmental samples</taxon>
    </lineage>
</organism>
<dbReference type="InterPro" id="IPR036100">
    <property type="entry name" value="QueA_sf"/>
</dbReference>
<evidence type="ECO:0000256" key="11">
    <source>
        <dbReference type="ARBA" id="ARBA00069325"/>
    </source>
</evidence>
<dbReference type="InterPro" id="IPR042118">
    <property type="entry name" value="QueA_dom1"/>
</dbReference>
<comment type="subcellular location">
    <subcellularLocation>
        <location evidence="1 13">Cytoplasm</location>
    </subcellularLocation>
</comment>
<proteinExistence type="inferred from homology"/>
<evidence type="ECO:0000256" key="5">
    <source>
        <dbReference type="ARBA" id="ARBA00022679"/>
    </source>
</evidence>
<dbReference type="HAMAP" id="MF_00113">
    <property type="entry name" value="QueA"/>
    <property type="match status" value="1"/>
</dbReference>
<comment type="function">
    <text evidence="13">Transfers and isomerizes the ribose moiety from AdoMet to the 7-aminomethyl group of 7-deazaguanine (preQ1-tRNA) to give epoxyqueuosine (oQ-tRNA).</text>
</comment>
<evidence type="ECO:0000256" key="6">
    <source>
        <dbReference type="ARBA" id="ARBA00022691"/>
    </source>
</evidence>
<dbReference type="InterPro" id="IPR042119">
    <property type="entry name" value="QueA_dom2"/>
</dbReference>
<dbReference type="NCBIfam" id="NF001140">
    <property type="entry name" value="PRK00147.1"/>
    <property type="match status" value="1"/>
</dbReference>
<gene>
    <name evidence="13" type="primary">queA</name>
    <name evidence="14" type="ORF">AVDCRST_MAG92-3303</name>
</gene>
<dbReference type="PANTHER" id="PTHR30307:SF0">
    <property type="entry name" value="S-ADENOSYLMETHIONINE:TRNA RIBOSYLTRANSFERASE-ISOMERASE"/>
    <property type="match status" value="1"/>
</dbReference>
<keyword evidence="14" id="KW-0413">Isomerase</keyword>
<evidence type="ECO:0000256" key="13">
    <source>
        <dbReference type="HAMAP-Rule" id="MF_00113"/>
    </source>
</evidence>
<dbReference type="Gene3D" id="3.40.1780.10">
    <property type="entry name" value="QueA-like"/>
    <property type="match status" value="2"/>
</dbReference>
<dbReference type="GO" id="GO:0008616">
    <property type="term" value="P:tRNA queuosine(34) biosynthetic process"/>
    <property type="evidence" value="ECO:0007669"/>
    <property type="project" value="UniProtKB-UniRule"/>
</dbReference>
<sequence>MTGIDRNDDRMAHPQNHAYTDAAGSSSTGTAADALGISRRELDKRLSSYDYELPKEQIAQTPLSKRDSSRLLVVDSVSHHTNSIFSNLPQCLKPGDLLVLNNTRVIPARLYGRKPTGAPIELLLLEERQEHCWLALVKPGRRLKPGAKIIFEAHQPPTSSSDTGDIPPLLPLTATILARDEATGGRLVEFEVPPGASLAALLEQYGEIPLPPYITDSQALPEQYQTVYAQTAGAIAAPTAGLHFTPELLEQCRERGIKQAYVTLHVGVGTFRPVEVDDVTDHKMHGEWLEVPAATVAQIREAKAAGGRIIAVGTTVVRALEGAAAGGELQPFSGKTELFIYPGYQWRVVEGMITNFHLPRSSLLMLVSAMIGRERLLDLYREAIACSYRFYSFGDAMLILPEAFTSY</sequence>
<dbReference type="EC" id="2.4.99.17" evidence="10 13"/>
<dbReference type="InterPro" id="IPR003699">
    <property type="entry name" value="QueA"/>
</dbReference>
<dbReference type="GO" id="GO:0005737">
    <property type="term" value="C:cytoplasm"/>
    <property type="evidence" value="ECO:0007669"/>
    <property type="project" value="UniProtKB-SubCell"/>
</dbReference>
<protein>
    <recommendedName>
        <fullName evidence="11 13">S-adenosylmethionine:tRNA ribosyltransferase-isomerase</fullName>
        <ecNumber evidence="10 13">2.4.99.17</ecNumber>
    </recommendedName>
    <alternativeName>
        <fullName evidence="12 13">Queuosine biosynthesis protein QueA</fullName>
    </alternativeName>
</protein>
<dbReference type="Gene3D" id="2.40.10.240">
    <property type="entry name" value="QueA-like"/>
    <property type="match status" value="1"/>
</dbReference>
<dbReference type="SUPFAM" id="SSF111337">
    <property type="entry name" value="QueA-like"/>
    <property type="match status" value="1"/>
</dbReference>
<name>A0A6J4JHF9_9CYAN</name>
<evidence type="ECO:0000256" key="10">
    <source>
        <dbReference type="ARBA" id="ARBA00066503"/>
    </source>
</evidence>